<evidence type="ECO:0000313" key="12">
    <source>
        <dbReference type="EMBL" id="CAE8714652.1"/>
    </source>
</evidence>
<evidence type="ECO:0000259" key="11">
    <source>
        <dbReference type="Pfam" id="PF00962"/>
    </source>
</evidence>
<dbReference type="GO" id="GO:0006154">
    <property type="term" value="P:adenosine catabolic process"/>
    <property type="evidence" value="ECO:0007669"/>
    <property type="project" value="TreeGrafter"/>
</dbReference>
<comment type="similarity">
    <text evidence="3">Belongs to the metallo-dependent hydrolases superfamily. Adenosine and AMP deaminases family.</text>
</comment>
<dbReference type="GO" id="GO:0046103">
    <property type="term" value="P:inosine biosynthetic process"/>
    <property type="evidence" value="ECO:0007669"/>
    <property type="project" value="TreeGrafter"/>
</dbReference>
<dbReference type="UniPathway" id="UPA00606"/>
<comment type="pathway">
    <text evidence="2">Purine metabolism; purine nucleoside salvage.</text>
</comment>
<evidence type="ECO:0000256" key="1">
    <source>
        <dbReference type="ARBA" id="ARBA00001947"/>
    </source>
</evidence>
<dbReference type="PANTHER" id="PTHR11409">
    <property type="entry name" value="ADENOSINE DEAMINASE"/>
    <property type="match status" value="1"/>
</dbReference>
<feature type="domain" description="Adenosine deaminase" evidence="11">
    <location>
        <begin position="62"/>
        <end position="243"/>
    </location>
</feature>
<evidence type="ECO:0000256" key="9">
    <source>
        <dbReference type="SAM" id="MobiDB-lite"/>
    </source>
</evidence>
<evidence type="ECO:0000256" key="8">
    <source>
        <dbReference type="ARBA" id="ARBA00022833"/>
    </source>
</evidence>
<name>A0A813L3R5_POLGL</name>
<keyword evidence="5" id="KW-0479">Metal-binding</keyword>
<dbReference type="InterPro" id="IPR032466">
    <property type="entry name" value="Metal_Hydrolase"/>
</dbReference>
<keyword evidence="7" id="KW-0378">Hydrolase</keyword>
<dbReference type="AlphaFoldDB" id="A0A813L3R5"/>
<dbReference type="Proteomes" id="UP000626109">
    <property type="component" value="Unassembled WGS sequence"/>
</dbReference>
<keyword evidence="8" id="KW-0862">Zinc</keyword>
<protein>
    <recommendedName>
        <fullName evidence="4">adenosine deaminase</fullName>
        <ecNumber evidence="4">3.5.4.4</ecNumber>
    </recommendedName>
</protein>
<feature type="non-terminal residue" evidence="12">
    <location>
        <position position="1"/>
    </location>
</feature>
<comment type="cofactor">
    <cofactor evidence="1">
        <name>Zn(2+)</name>
        <dbReference type="ChEBI" id="CHEBI:29105"/>
    </cofactor>
</comment>
<dbReference type="GO" id="GO:0005829">
    <property type="term" value="C:cytosol"/>
    <property type="evidence" value="ECO:0007669"/>
    <property type="project" value="TreeGrafter"/>
</dbReference>
<accession>A0A813L3R5</accession>
<organism evidence="12 13">
    <name type="scientific">Polarella glacialis</name>
    <name type="common">Dinoflagellate</name>
    <dbReference type="NCBI Taxonomy" id="89957"/>
    <lineage>
        <taxon>Eukaryota</taxon>
        <taxon>Sar</taxon>
        <taxon>Alveolata</taxon>
        <taxon>Dinophyceae</taxon>
        <taxon>Suessiales</taxon>
        <taxon>Suessiaceae</taxon>
        <taxon>Polarella</taxon>
    </lineage>
</organism>
<evidence type="ECO:0000256" key="4">
    <source>
        <dbReference type="ARBA" id="ARBA00012784"/>
    </source>
</evidence>
<dbReference type="Pfam" id="PF00962">
    <property type="entry name" value="A_deaminase"/>
    <property type="match status" value="1"/>
</dbReference>
<evidence type="ECO:0000256" key="10">
    <source>
        <dbReference type="SAM" id="SignalP"/>
    </source>
</evidence>
<proteinExistence type="inferred from homology"/>
<keyword evidence="10" id="KW-0732">Signal</keyword>
<dbReference type="InterPro" id="IPR001365">
    <property type="entry name" value="A_deaminase_dom"/>
</dbReference>
<dbReference type="GO" id="GO:0006166">
    <property type="term" value="P:purine ribonucleoside salvage"/>
    <property type="evidence" value="ECO:0007669"/>
    <property type="project" value="UniProtKB-KW"/>
</dbReference>
<dbReference type="GO" id="GO:0046872">
    <property type="term" value="F:metal ion binding"/>
    <property type="evidence" value="ECO:0007669"/>
    <property type="project" value="UniProtKB-KW"/>
</dbReference>
<dbReference type="GO" id="GO:0043103">
    <property type="term" value="P:hypoxanthine salvage"/>
    <property type="evidence" value="ECO:0007669"/>
    <property type="project" value="TreeGrafter"/>
</dbReference>
<dbReference type="EMBL" id="CAJNNW010032662">
    <property type="protein sequence ID" value="CAE8714652.1"/>
    <property type="molecule type" value="Genomic_DNA"/>
</dbReference>
<dbReference type="InterPro" id="IPR006330">
    <property type="entry name" value="Ado/ade_deaminase"/>
</dbReference>
<feature type="signal peptide" evidence="10">
    <location>
        <begin position="1"/>
        <end position="24"/>
    </location>
</feature>
<dbReference type="PANTHER" id="PTHR11409:SF43">
    <property type="entry name" value="ADENOSINE DEAMINASE"/>
    <property type="match status" value="1"/>
</dbReference>
<dbReference type="SUPFAM" id="SSF81995">
    <property type="entry name" value="beta-sandwich domain of Sec23/24"/>
    <property type="match status" value="1"/>
</dbReference>
<keyword evidence="6" id="KW-0660">Purine salvage</keyword>
<feature type="region of interest" description="Disordered" evidence="9">
    <location>
        <begin position="30"/>
        <end position="62"/>
    </location>
</feature>
<evidence type="ECO:0000256" key="2">
    <source>
        <dbReference type="ARBA" id="ARBA00005058"/>
    </source>
</evidence>
<dbReference type="GO" id="GO:0060169">
    <property type="term" value="P:negative regulation of adenosine receptor signaling pathway"/>
    <property type="evidence" value="ECO:0007669"/>
    <property type="project" value="TreeGrafter"/>
</dbReference>
<evidence type="ECO:0000256" key="5">
    <source>
        <dbReference type="ARBA" id="ARBA00022723"/>
    </source>
</evidence>
<dbReference type="EC" id="3.5.4.4" evidence="4"/>
<dbReference type="GO" id="GO:0004000">
    <property type="term" value="F:adenosine deaminase activity"/>
    <property type="evidence" value="ECO:0007669"/>
    <property type="project" value="UniProtKB-ARBA"/>
</dbReference>
<gene>
    <name evidence="12" type="ORF">PGLA2088_LOCUS38122</name>
</gene>
<dbReference type="Gene3D" id="3.20.20.140">
    <property type="entry name" value="Metal-dependent hydrolases"/>
    <property type="match status" value="1"/>
</dbReference>
<evidence type="ECO:0000256" key="7">
    <source>
        <dbReference type="ARBA" id="ARBA00022801"/>
    </source>
</evidence>
<reference evidence="12" key="1">
    <citation type="submission" date="2021-02" db="EMBL/GenBank/DDBJ databases">
        <authorList>
            <person name="Dougan E. K."/>
            <person name="Rhodes N."/>
            <person name="Thang M."/>
            <person name="Chan C."/>
        </authorList>
    </citation>
    <scope>NUCLEOTIDE SEQUENCE</scope>
</reference>
<sequence length="246" mass="27118">MAGVLRAALGQLVVAFLLLSTCAGGRQQQQHRQQQQQQPHRQQQKQQQQQHRQQQQQQQQQPRVELHVHLDGAVTPELLFQIAGQRRLLLPGLGGRVPVRVEEVSELLKRTPPWQRFDLVNEVIGGSSEVAALVAERFVDFQADNGVFYTEVRYDPVRLARSGLANSSISQLEVVQAVQRGLVAGMQRHGGMQVHQLLCAMRGQPATACLALAQLAAATRSPEHGGVVGLDLAGDERDFPNGAYVK</sequence>
<evidence type="ECO:0000256" key="3">
    <source>
        <dbReference type="ARBA" id="ARBA00006676"/>
    </source>
</evidence>
<dbReference type="SUPFAM" id="SSF51556">
    <property type="entry name" value="Metallo-dependent hydrolases"/>
    <property type="match status" value="1"/>
</dbReference>
<dbReference type="GO" id="GO:0009897">
    <property type="term" value="C:external side of plasma membrane"/>
    <property type="evidence" value="ECO:0007669"/>
    <property type="project" value="TreeGrafter"/>
</dbReference>
<evidence type="ECO:0000313" key="13">
    <source>
        <dbReference type="Proteomes" id="UP000626109"/>
    </source>
</evidence>
<feature type="chain" id="PRO_5032269782" description="adenosine deaminase" evidence="10">
    <location>
        <begin position="25"/>
        <end position="246"/>
    </location>
</feature>
<evidence type="ECO:0000256" key="6">
    <source>
        <dbReference type="ARBA" id="ARBA00022726"/>
    </source>
</evidence>
<comment type="caution">
    <text evidence="12">The sequence shown here is derived from an EMBL/GenBank/DDBJ whole genome shotgun (WGS) entry which is preliminary data.</text>
</comment>